<dbReference type="InterPro" id="IPR026000">
    <property type="entry name" value="Apc5_dom"/>
</dbReference>
<dbReference type="PANTHER" id="PTHR10098">
    <property type="entry name" value="RAPSYN-RELATED"/>
    <property type="match status" value="1"/>
</dbReference>
<sequence>MKKSDRFALLMALSAGFAVSLSAIAIAQPFENPLNIPLNNGTLSTERETADRLVRFGGQAERLGNYEKAIEYWLQAADLYDRLGDFRALGLTYDYLGITYVKLGRLDPAELYLRRRLAIARDNDDFQGQVYGLNNLGTMYIQRNNFVGAVVAMEEALNIARSIEFQEGEGLSLSNLGLVAARSGNYAEAVKRYEEAIIFRRRFGNSVGEINTRNNLGDAYLALQNYREAHISYGIARQLAKEARELAGHFRATAGLARTYATMGEPGAALEEVKKWVAFARENNDRAQELAALQFAGRLQLSRGEWRSARTYLVDAIAIAQELQDEQSQTLLYDDLNRLIYVIQE</sequence>
<evidence type="ECO:0000256" key="1">
    <source>
        <dbReference type="SAM" id="SignalP"/>
    </source>
</evidence>
<proteinExistence type="predicted"/>
<gene>
    <name evidence="3" type="ORF">IQ249_08835</name>
</gene>
<dbReference type="AlphaFoldDB" id="A0A8J7IS88"/>
<feature type="chain" id="PRO_5035233779" evidence="1">
    <location>
        <begin position="28"/>
        <end position="345"/>
    </location>
</feature>
<dbReference type="InterPro" id="IPR019734">
    <property type="entry name" value="TPR_rpt"/>
</dbReference>
<dbReference type="SMART" id="SM00028">
    <property type="entry name" value="TPR"/>
    <property type="match status" value="7"/>
</dbReference>
<keyword evidence="1" id="KW-0732">Signal</keyword>
<dbReference type="Gene3D" id="1.25.40.10">
    <property type="entry name" value="Tetratricopeptide repeat domain"/>
    <property type="match status" value="1"/>
</dbReference>
<evidence type="ECO:0000313" key="3">
    <source>
        <dbReference type="EMBL" id="MBE9115997.1"/>
    </source>
</evidence>
<dbReference type="SUPFAM" id="SSF48452">
    <property type="entry name" value="TPR-like"/>
    <property type="match status" value="2"/>
</dbReference>
<evidence type="ECO:0000313" key="4">
    <source>
        <dbReference type="Proteomes" id="UP000654482"/>
    </source>
</evidence>
<evidence type="ECO:0000259" key="2">
    <source>
        <dbReference type="Pfam" id="PF12862"/>
    </source>
</evidence>
<organism evidence="3 4">
    <name type="scientific">Lusitaniella coriacea LEGE 07157</name>
    <dbReference type="NCBI Taxonomy" id="945747"/>
    <lineage>
        <taxon>Bacteria</taxon>
        <taxon>Bacillati</taxon>
        <taxon>Cyanobacteriota</taxon>
        <taxon>Cyanophyceae</taxon>
        <taxon>Spirulinales</taxon>
        <taxon>Lusitaniellaceae</taxon>
        <taxon>Lusitaniella</taxon>
    </lineage>
</organism>
<protein>
    <submittedName>
        <fullName evidence="3">Tetratricopeptide repeat protein</fullName>
    </submittedName>
</protein>
<comment type="caution">
    <text evidence="3">The sequence shown here is derived from an EMBL/GenBank/DDBJ whole genome shotgun (WGS) entry which is preliminary data.</text>
</comment>
<accession>A0A8J7IS88</accession>
<feature type="signal peptide" evidence="1">
    <location>
        <begin position="1"/>
        <end position="27"/>
    </location>
</feature>
<dbReference type="Pfam" id="PF12862">
    <property type="entry name" value="ANAPC5"/>
    <property type="match status" value="2"/>
</dbReference>
<feature type="domain" description="Anaphase-promoting complex subunit 5" evidence="2">
    <location>
        <begin position="254"/>
        <end position="287"/>
    </location>
</feature>
<dbReference type="EMBL" id="JADEWZ010000010">
    <property type="protein sequence ID" value="MBE9115997.1"/>
    <property type="molecule type" value="Genomic_DNA"/>
</dbReference>
<name>A0A8J7IS88_9CYAN</name>
<reference evidence="3" key="1">
    <citation type="submission" date="2020-10" db="EMBL/GenBank/DDBJ databases">
        <authorList>
            <person name="Castelo-Branco R."/>
            <person name="Eusebio N."/>
            <person name="Adriana R."/>
            <person name="Vieira A."/>
            <person name="Brugerolle De Fraissinette N."/>
            <person name="Rezende De Castro R."/>
            <person name="Schneider M.P."/>
            <person name="Vasconcelos V."/>
            <person name="Leao P.N."/>
        </authorList>
    </citation>
    <scope>NUCLEOTIDE SEQUENCE</scope>
    <source>
        <strain evidence="3">LEGE 07157</strain>
    </source>
</reference>
<dbReference type="Pfam" id="PF13374">
    <property type="entry name" value="TPR_10"/>
    <property type="match status" value="1"/>
</dbReference>
<dbReference type="Proteomes" id="UP000654482">
    <property type="component" value="Unassembled WGS sequence"/>
</dbReference>
<dbReference type="Pfam" id="PF13424">
    <property type="entry name" value="TPR_12"/>
    <property type="match status" value="2"/>
</dbReference>
<keyword evidence="4" id="KW-1185">Reference proteome</keyword>
<feature type="domain" description="Anaphase-promoting complex subunit 5" evidence="2">
    <location>
        <begin position="298"/>
        <end position="328"/>
    </location>
</feature>
<dbReference type="RefSeq" id="WP_194029083.1">
    <property type="nucleotide sequence ID" value="NZ_JADEWZ010000010.1"/>
</dbReference>
<dbReference type="InterPro" id="IPR011990">
    <property type="entry name" value="TPR-like_helical_dom_sf"/>
</dbReference>